<sequence>MRARWPAALAALIALGAAGACGGDNLPGWRENNLPPSPVKAFDINQVPRDKVKDGGTLRWGLGEFPSQWNQNHVDGNMTSVDTVMSALMPTPFRSDERGRVSLDLDYVTNARITATSPHQVITYSLNPKAKWSDGKPITWADYAAQWKAMNGQNKAFRVDSTIAYENIQSVTRGSSDHEVVVTLTQPFNEWQSLFSPLYPASANSSPEAFNADWVNKIPVTAGPFKLSSFDVKGKSITLVRDQNWWGDQAKLDKLVFLGVKTDMVRAFTKGEVDVYDVGPAPDDYSRARGAWDAVVRQAAGTDFRQFTFNGESPVLADIRVRQAIAMALDRRALMQLDLKGLGWPAVTLDNHFLSNSQQGYRGNAGDIGTYNPQKAGQLLDEVGWKMSGKTRMRNGTPMNVRFVVPAGVGVSDTEAEVTRLMLRRIGVGVTIQTVPFNDFFTKYLIPGNFDITAFSYPSTPYPISNAFDVYAYGENTKGDDMKWYSNLGRTGSREIDQAMYRAGSVSDPGQIAELVNAADELVWRQINVLPLYQSPQNVAVRSTLANVGANGFYDLRYADIGFTS</sequence>
<dbReference type="Pfam" id="PF00496">
    <property type="entry name" value="SBP_bac_5"/>
    <property type="match status" value="1"/>
</dbReference>
<dbReference type="PROSITE" id="PS51257">
    <property type="entry name" value="PROKAR_LIPOPROTEIN"/>
    <property type="match status" value="1"/>
</dbReference>
<gene>
    <name evidence="3" type="ORF">Pth03_32360</name>
</gene>
<feature type="domain" description="Solute-binding protein family 5" evidence="2">
    <location>
        <begin position="119"/>
        <end position="476"/>
    </location>
</feature>
<protein>
    <recommendedName>
        <fullName evidence="2">Solute-binding protein family 5 domain-containing protein</fullName>
    </recommendedName>
</protein>
<keyword evidence="4" id="KW-1185">Reference proteome</keyword>
<dbReference type="Proteomes" id="UP000605992">
    <property type="component" value="Unassembled WGS sequence"/>
</dbReference>
<accession>A0A8J3XTY3</accession>
<evidence type="ECO:0000313" key="4">
    <source>
        <dbReference type="Proteomes" id="UP000605992"/>
    </source>
</evidence>
<dbReference type="GO" id="GO:1904680">
    <property type="term" value="F:peptide transmembrane transporter activity"/>
    <property type="evidence" value="ECO:0007669"/>
    <property type="project" value="TreeGrafter"/>
</dbReference>
<comment type="caution">
    <text evidence="3">The sequence shown here is derived from an EMBL/GenBank/DDBJ whole genome shotgun (WGS) entry which is preliminary data.</text>
</comment>
<evidence type="ECO:0000313" key="3">
    <source>
        <dbReference type="EMBL" id="GII54847.1"/>
    </source>
</evidence>
<feature type="signal peptide" evidence="1">
    <location>
        <begin position="1"/>
        <end position="22"/>
    </location>
</feature>
<reference evidence="3" key="1">
    <citation type="submission" date="2021-01" db="EMBL/GenBank/DDBJ databases">
        <title>Whole genome shotgun sequence of Planotetraspora thailandica NBRC 104271.</title>
        <authorList>
            <person name="Komaki H."/>
            <person name="Tamura T."/>
        </authorList>
    </citation>
    <scope>NUCLEOTIDE SEQUENCE</scope>
    <source>
        <strain evidence="3">NBRC 104271</strain>
    </source>
</reference>
<dbReference type="EMBL" id="BOOR01000021">
    <property type="protein sequence ID" value="GII54847.1"/>
    <property type="molecule type" value="Genomic_DNA"/>
</dbReference>
<dbReference type="RefSeq" id="WP_203945047.1">
    <property type="nucleotide sequence ID" value="NZ_BOOR01000021.1"/>
</dbReference>
<dbReference type="PANTHER" id="PTHR30290">
    <property type="entry name" value="PERIPLASMIC BINDING COMPONENT OF ABC TRANSPORTER"/>
    <property type="match status" value="1"/>
</dbReference>
<dbReference type="AlphaFoldDB" id="A0A8J3XTY3"/>
<dbReference type="InterPro" id="IPR039424">
    <property type="entry name" value="SBP_5"/>
</dbReference>
<dbReference type="Gene3D" id="3.40.190.10">
    <property type="entry name" value="Periplasmic binding protein-like II"/>
    <property type="match status" value="1"/>
</dbReference>
<dbReference type="CDD" id="cd08501">
    <property type="entry name" value="PBP2_Lpqw"/>
    <property type="match status" value="1"/>
</dbReference>
<dbReference type="Gene3D" id="3.10.105.10">
    <property type="entry name" value="Dipeptide-binding Protein, Domain 3"/>
    <property type="match status" value="1"/>
</dbReference>
<evidence type="ECO:0000259" key="2">
    <source>
        <dbReference type="Pfam" id="PF00496"/>
    </source>
</evidence>
<evidence type="ECO:0000256" key="1">
    <source>
        <dbReference type="SAM" id="SignalP"/>
    </source>
</evidence>
<dbReference type="PANTHER" id="PTHR30290:SF65">
    <property type="entry name" value="MONOACYL PHOSPHATIDYLINOSITOL TETRAMANNOSIDE-BINDING PROTEIN LPQW-RELATED"/>
    <property type="match status" value="1"/>
</dbReference>
<proteinExistence type="predicted"/>
<organism evidence="3 4">
    <name type="scientific">Planotetraspora thailandica</name>
    <dbReference type="NCBI Taxonomy" id="487172"/>
    <lineage>
        <taxon>Bacteria</taxon>
        <taxon>Bacillati</taxon>
        <taxon>Actinomycetota</taxon>
        <taxon>Actinomycetes</taxon>
        <taxon>Streptosporangiales</taxon>
        <taxon>Streptosporangiaceae</taxon>
        <taxon>Planotetraspora</taxon>
    </lineage>
</organism>
<dbReference type="InterPro" id="IPR000914">
    <property type="entry name" value="SBP_5_dom"/>
</dbReference>
<feature type="chain" id="PRO_5039005173" description="Solute-binding protein family 5 domain-containing protein" evidence="1">
    <location>
        <begin position="23"/>
        <end position="565"/>
    </location>
</feature>
<dbReference type="Gene3D" id="3.90.76.10">
    <property type="entry name" value="Dipeptide-binding Protein, Domain 1"/>
    <property type="match status" value="1"/>
</dbReference>
<dbReference type="GO" id="GO:0015833">
    <property type="term" value="P:peptide transport"/>
    <property type="evidence" value="ECO:0007669"/>
    <property type="project" value="TreeGrafter"/>
</dbReference>
<dbReference type="SUPFAM" id="SSF53850">
    <property type="entry name" value="Periplasmic binding protein-like II"/>
    <property type="match status" value="1"/>
</dbReference>
<keyword evidence="1" id="KW-0732">Signal</keyword>
<name>A0A8J3XTY3_9ACTN</name>